<comment type="caution">
    <text evidence="1">The sequence shown here is derived from an EMBL/GenBank/DDBJ whole genome shotgun (WGS) entry which is preliminary data.</text>
</comment>
<feature type="non-terminal residue" evidence="1">
    <location>
        <position position="52"/>
    </location>
</feature>
<sequence length="52" mass="6239">MKFKGIPNQLCRITKIKKSLVRKIPKSIRFNDKGEFETENPFLIKRLKTKFE</sequence>
<gene>
    <name evidence="1" type="ORF">S01H1_45862</name>
</gene>
<proteinExistence type="predicted"/>
<name>X0USS1_9ZZZZ</name>
<accession>X0USS1</accession>
<dbReference type="EMBL" id="BARS01029335">
    <property type="protein sequence ID" value="GAG03348.1"/>
    <property type="molecule type" value="Genomic_DNA"/>
</dbReference>
<protein>
    <submittedName>
        <fullName evidence="1">Uncharacterized protein</fullName>
    </submittedName>
</protein>
<organism evidence="1">
    <name type="scientific">marine sediment metagenome</name>
    <dbReference type="NCBI Taxonomy" id="412755"/>
    <lineage>
        <taxon>unclassified sequences</taxon>
        <taxon>metagenomes</taxon>
        <taxon>ecological metagenomes</taxon>
    </lineage>
</organism>
<reference evidence="1" key="1">
    <citation type="journal article" date="2014" name="Front. Microbiol.">
        <title>High frequency of phylogenetically diverse reductive dehalogenase-homologous genes in deep subseafloor sedimentary metagenomes.</title>
        <authorList>
            <person name="Kawai M."/>
            <person name="Futagami T."/>
            <person name="Toyoda A."/>
            <person name="Takaki Y."/>
            <person name="Nishi S."/>
            <person name="Hori S."/>
            <person name="Arai W."/>
            <person name="Tsubouchi T."/>
            <person name="Morono Y."/>
            <person name="Uchiyama I."/>
            <person name="Ito T."/>
            <person name="Fujiyama A."/>
            <person name="Inagaki F."/>
            <person name="Takami H."/>
        </authorList>
    </citation>
    <scope>NUCLEOTIDE SEQUENCE</scope>
    <source>
        <strain evidence="1">Expedition CK06-06</strain>
    </source>
</reference>
<evidence type="ECO:0000313" key="1">
    <source>
        <dbReference type="EMBL" id="GAG03348.1"/>
    </source>
</evidence>
<dbReference type="AlphaFoldDB" id="X0USS1"/>